<feature type="compositionally biased region" description="Basic and acidic residues" evidence="1">
    <location>
        <begin position="346"/>
        <end position="364"/>
    </location>
</feature>
<reference evidence="2" key="1">
    <citation type="journal article" date="2020" name="Nat. Commun.">
        <title>Large-scale genome sequencing of mycorrhizal fungi provides insights into the early evolution of symbiotic traits.</title>
        <authorList>
            <person name="Miyauchi S."/>
            <person name="Kiss E."/>
            <person name="Kuo A."/>
            <person name="Drula E."/>
            <person name="Kohler A."/>
            <person name="Sanchez-Garcia M."/>
            <person name="Morin E."/>
            <person name="Andreopoulos B."/>
            <person name="Barry K.W."/>
            <person name="Bonito G."/>
            <person name="Buee M."/>
            <person name="Carver A."/>
            <person name="Chen C."/>
            <person name="Cichocki N."/>
            <person name="Clum A."/>
            <person name="Culley D."/>
            <person name="Crous P.W."/>
            <person name="Fauchery L."/>
            <person name="Girlanda M."/>
            <person name="Hayes R.D."/>
            <person name="Keri Z."/>
            <person name="LaButti K."/>
            <person name="Lipzen A."/>
            <person name="Lombard V."/>
            <person name="Magnuson J."/>
            <person name="Maillard F."/>
            <person name="Murat C."/>
            <person name="Nolan M."/>
            <person name="Ohm R.A."/>
            <person name="Pangilinan J."/>
            <person name="Pereira M.F."/>
            <person name="Perotto S."/>
            <person name="Peter M."/>
            <person name="Pfister S."/>
            <person name="Riley R."/>
            <person name="Sitrit Y."/>
            <person name="Stielow J.B."/>
            <person name="Szollosi G."/>
            <person name="Zifcakova L."/>
            <person name="Stursova M."/>
            <person name="Spatafora J.W."/>
            <person name="Tedersoo L."/>
            <person name="Vaario L.M."/>
            <person name="Yamada A."/>
            <person name="Yan M."/>
            <person name="Wang P."/>
            <person name="Xu J."/>
            <person name="Bruns T."/>
            <person name="Baldrian P."/>
            <person name="Vilgalys R."/>
            <person name="Dunand C."/>
            <person name="Henrissat B."/>
            <person name="Grigoriev I.V."/>
            <person name="Hibbett D."/>
            <person name="Nagy L.G."/>
            <person name="Martin F.M."/>
        </authorList>
    </citation>
    <scope>NUCLEOTIDE SEQUENCE</scope>
    <source>
        <strain evidence="2">UH-Tt-Lm1</strain>
    </source>
</reference>
<dbReference type="GO" id="GO:0000182">
    <property type="term" value="F:rDNA binding"/>
    <property type="evidence" value="ECO:0007669"/>
    <property type="project" value="TreeGrafter"/>
</dbReference>
<proteinExistence type="predicted"/>
<dbReference type="Gene3D" id="1.10.10.60">
    <property type="entry name" value="Homeodomain-like"/>
    <property type="match status" value="1"/>
</dbReference>
<feature type="compositionally biased region" description="Polar residues" evidence="1">
    <location>
        <begin position="598"/>
        <end position="610"/>
    </location>
</feature>
<dbReference type="GO" id="GO:0042790">
    <property type="term" value="P:nucleolar large rRNA transcription by RNA polymerase I"/>
    <property type="evidence" value="ECO:0007669"/>
    <property type="project" value="InterPro"/>
</dbReference>
<accession>A0A9P6H9S5</accession>
<dbReference type="EMBL" id="WIUZ02000015">
    <property type="protein sequence ID" value="KAF9780722.1"/>
    <property type="molecule type" value="Genomic_DNA"/>
</dbReference>
<dbReference type="OrthoDB" id="2240312at2759"/>
<dbReference type="Proteomes" id="UP000736335">
    <property type="component" value="Unassembled WGS sequence"/>
</dbReference>
<comment type="caution">
    <text evidence="2">The sequence shown here is derived from an EMBL/GenBank/DDBJ whole genome shotgun (WGS) entry which is preliminary data.</text>
</comment>
<name>A0A9P6H9S5_9AGAM</name>
<evidence type="ECO:0000313" key="2">
    <source>
        <dbReference type="EMBL" id="KAF9780722.1"/>
    </source>
</evidence>
<keyword evidence="3" id="KW-1185">Reference proteome</keyword>
<dbReference type="PANTHER" id="PTHR28079:SF1">
    <property type="entry name" value="RNA POLYMERASE I-SPECIFIC TRANSCRIPTION INITIATION FACTOR RRN5"/>
    <property type="match status" value="1"/>
</dbReference>
<dbReference type="PANTHER" id="PTHR28079">
    <property type="entry name" value="RNA POLYMERASE I-SPECIFIC TRANSCRIPTION INITIATION FACTOR RRN5"/>
    <property type="match status" value="1"/>
</dbReference>
<feature type="region of interest" description="Disordered" evidence="1">
    <location>
        <begin position="596"/>
        <end position="619"/>
    </location>
</feature>
<sequence>MSADASAVSDAKSLDLVYLTGLVDAISATQEHLAGNDGTPLPPSFHSPTTLWTTQEKHAFFHALSVYSRFRPDLISHEIKTKSVEDVCNYLSILRLAASEQEATVSYLKWRESLPIALEVSSEWVAMEEEKADGVITQEQGWQHELMAGQRLAEIKRLKRVFKAEHPDMGPSQRKAALKKQVADADLRARREDFCSSLGSPELTAIATILREATTSSGSSKIKQPSILNTPTLQHSPGHVARLEATQPLPFSDTNGGDETSDANHPQCTLDEGRNSLSLGATETLPTSPPKQDSVTALTELSPASRRRYQKRLYMRRKRASISGVLVIDDNRECLKPGRKRVKRSPSPEDETRCDVERPEDKGGAKRYPRAKKIALEELRDLGIAADDLGGLGVDILNPEGVAKMLHLWDRSSGNTSGCGSRISVETIQLLNAHVVWFVKESVYRAITLREEELALKSETKVWKLSGQAVLTREHIEKAVSMTNNRELNKGILFDSIIAEMNSNAESNGIEREREFFESGSDVTFPLLHGDIYTPLVWMTELEEDSEMTDHTDDDELDNELLEEEELDGLDMEMEMKHESGLWDRAQGFHTLAPDAATSIQKSGQRTTYKSAEFIEDSD</sequence>
<dbReference type="GO" id="GO:0000500">
    <property type="term" value="C:RNA polymerase I upstream activating factor complex"/>
    <property type="evidence" value="ECO:0007669"/>
    <property type="project" value="InterPro"/>
</dbReference>
<dbReference type="InterPro" id="IPR039601">
    <property type="entry name" value="Rrn5"/>
</dbReference>
<evidence type="ECO:0000256" key="1">
    <source>
        <dbReference type="SAM" id="MobiDB-lite"/>
    </source>
</evidence>
<dbReference type="AlphaFoldDB" id="A0A9P6H9S5"/>
<organism evidence="2 3">
    <name type="scientific">Thelephora terrestris</name>
    <dbReference type="NCBI Taxonomy" id="56493"/>
    <lineage>
        <taxon>Eukaryota</taxon>
        <taxon>Fungi</taxon>
        <taxon>Dikarya</taxon>
        <taxon>Basidiomycota</taxon>
        <taxon>Agaricomycotina</taxon>
        <taxon>Agaricomycetes</taxon>
        <taxon>Thelephorales</taxon>
        <taxon>Thelephoraceae</taxon>
        <taxon>Thelephora</taxon>
    </lineage>
</organism>
<feature type="region of interest" description="Disordered" evidence="1">
    <location>
        <begin position="248"/>
        <end position="299"/>
    </location>
</feature>
<dbReference type="GO" id="GO:0006361">
    <property type="term" value="P:transcription initiation at RNA polymerase I promoter"/>
    <property type="evidence" value="ECO:0007669"/>
    <property type="project" value="TreeGrafter"/>
</dbReference>
<dbReference type="SUPFAM" id="SSF46689">
    <property type="entry name" value="Homeodomain-like"/>
    <property type="match status" value="1"/>
</dbReference>
<feature type="compositionally biased region" description="Polar residues" evidence="1">
    <location>
        <begin position="252"/>
        <end position="267"/>
    </location>
</feature>
<feature type="region of interest" description="Disordered" evidence="1">
    <location>
        <begin position="338"/>
        <end position="366"/>
    </location>
</feature>
<feature type="compositionally biased region" description="Polar residues" evidence="1">
    <location>
        <begin position="275"/>
        <end position="299"/>
    </location>
</feature>
<feature type="region of interest" description="Disordered" evidence="1">
    <location>
        <begin position="214"/>
        <end position="235"/>
    </location>
</feature>
<gene>
    <name evidence="2" type="ORF">BJ322DRAFT_1112135</name>
</gene>
<reference evidence="2" key="2">
    <citation type="submission" date="2020-11" db="EMBL/GenBank/DDBJ databases">
        <authorList>
            <consortium name="DOE Joint Genome Institute"/>
            <person name="Kuo A."/>
            <person name="Miyauchi S."/>
            <person name="Kiss E."/>
            <person name="Drula E."/>
            <person name="Kohler A."/>
            <person name="Sanchez-Garcia M."/>
            <person name="Andreopoulos B."/>
            <person name="Barry K.W."/>
            <person name="Bonito G."/>
            <person name="Buee M."/>
            <person name="Carver A."/>
            <person name="Chen C."/>
            <person name="Cichocki N."/>
            <person name="Clum A."/>
            <person name="Culley D."/>
            <person name="Crous P.W."/>
            <person name="Fauchery L."/>
            <person name="Girlanda M."/>
            <person name="Hayes R."/>
            <person name="Keri Z."/>
            <person name="Labutti K."/>
            <person name="Lipzen A."/>
            <person name="Lombard V."/>
            <person name="Magnuson J."/>
            <person name="Maillard F."/>
            <person name="Morin E."/>
            <person name="Murat C."/>
            <person name="Nolan M."/>
            <person name="Ohm R."/>
            <person name="Pangilinan J."/>
            <person name="Pereira M."/>
            <person name="Perotto S."/>
            <person name="Peter M."/>
            <person name="Riley R."/>
            <person name="Sitrit Y."/>
            <person name="Stielow B."/>
            <person name="Szollosi G."/>
            <person name="Zifcakova L."/>
            <person name="Stursova M."/>
            <person name="Spatafora J.W."/>
            <person name="Tedersoo L."/>
            <person name="Vaario L.-M."/>
            <person name="Yamada A."/>
            <person name="Yan M."/>
            <person name="Wang P."/>
            <person name="Xu J."/>
            <person name="Bruns T."/>
            <person name="Baldrian P."/>
            <person name="Vilgalys R."/>
            <person name="Henrissat B."/>
            <person name="Grigoriev I.V."/>
            <person name="Hibbett D."/>
            <person name="Nagy L.G."/>
            <person name="Martin F.M."/>
        </authorList>
    </citation>
    <scope>NUCLEOTIDE SEQUENCE</scope>
    <source>
        <strain evidence="2">UH-Tt-Lm1</strain>
    </source>
</reference>
<evidence type="ECO:0008006" key="4">
    <source>
        <dbReference type="Google" id="ProtNLM"/>
    </source>
</evidence>
<dbReference type="GO" id="GO:0001181">
    <property type="term" value="F:RNA polymerase I general transcription initiation factor activity"/>
    <property type="evidence" value="ECO:0007669"/>
    <property type="project" value="TreeGrafter"/>
</dbReference>
<protein>
    <recommendedName>
        <fullName evidence="4">Myb-like domain-containing protein</fullName>
    </recommendedName>
</protein>
<dbReference type="InterPro" id="IPR009057">
    <property type="entry name" value="Homeodomain-like_sf"/>
</dbReference>
<evidence type="ECO:0000313" key="3">
    <source>
        <dbReference type="Proteomes" id="UP000736335"/>
    </source>
</evidence>